<evidence type="ECO:0000259" key="8">
    <source>
        <dbReference type="Pfam" id="PF01937"/>
    </source>
</evidence>
<dbReference type="InterPro" id="IPR002791">
    <property type="entry name" value="ARMT1-like_metal-bd"/>
</dbReference>
<feature type="domain" description="Damage-control phosphatase ARMT1-like metal-binding" evidence="8">
    <location>
        <begin position="51"/>
        <end position="387"/>
    </location>
</feature>
<accession>A0ABP3IS56</accession>
<evidence type="ECO:0000256" key="4">
    <source>
        <dbReference type="ARBA" id="ARBA00022723"/>
    </source>
</evidence>
<protein>
    <submittedName>
        <fullName evidence="9">Damage-control phosphatase ARMT1 family protein</fullName>
    </submittedName>
</protein>
<name>A0ABP3IS56_9ACTN</name>
<keyword evidence="4" id="KW-0479">Metal-binding</keyword>
<dbReference type="PANTHER" id="PTHR12260">
    <property type="entry name" value="DAMAGE-CONTROL PHOSPHATASE ARMT1"/>
    <property type="match status" value="1"/>
</dbReference>
<dbReference type="PANTHER" id="PTHR12260:SF6">
    <property type="entry name" value="DAMAGE-CONTROL PHOSPHATASE ARMT1"/>
    <property type="match status" value="1"/>
</dbReference>
<evidence type="ECO:0000256" key="5">
    <source>
        <dbReference type="ARBA" id="ARBA00022801"/>
    </source>
</evidence>
<dbReference type="EMBL" id="BAAABX010000051">
    <property type="protein sequence ID" value="GAA0421906.1"/>
    <property type="molecule type" value="Genomic_DNA"/>
</dbReference>
<dbReference type="InterPro" id="IPR036075">
    <property type="entry name" value="ARMT-1-like_metal-bd_sf"/>
</dbReference>
<organism evidence="9 10">
    <name type="scientific">Streptomyces luteireticuli</name>
    <dbReference type="NCBI Taxonomy" id="173858"/>
    <lineage>
        <taxon>Bacteria</taxon>
        <taxon>Bacillati</taxon>
        <taxon>Actinomycetota</taxon>
        <taxon>Actinomycetes</taxon>
        <taxon>Kitasatosporales</taxon>
        <taxon>Streptomycetaceae</taxon>
        <taxon>Streptomyces</taxon>
    </lineage>
</organism>
<dbReference type="SUPFAM" id="SSF111321">
    <property type="entry name" value="AF1104-like"/>
    <property type="match status" value="1"/>
</dbReference>
<evidence type="ECO:0000256" key="2">
    <source>
        <dbReference type="ARBA" id="ARBA00001936"/>
    </source>
</evidence>
<evidence type="ECO:0000256" key="3">
    <source>
        <dbReference type="ARBA" id="ARBA00009519"/>
    </source>
</evidence>
<dbReference type="Proteomes" id="UP001500879">
    <property type="component" value="Unassembled WGS sequence"/>
</dbReference>
<comment type="cofactor">
    <cofactor evidence="2">
        <name>Mn(2+)</name>
        <dbReference type="ChEBI" id="CHEBI:29035"/>
    </cofactor>
</comment>
<comment type="catalytic activity">
    <reaction evidence="1">
        <text>beta-D-fructose 1-phosphate + H2O = D-fructose + phosphate</text>
        <dbReference type="Rhea" id="RHEA:35603"/>
        <dbReference type="ChEBI" id="CHEBI:15377"/>
        <dbReference type="ChEBI" id="CHEBI:37721"/>
        <dbReference type="ChEBI" id="CHEBI:43474"/>
        <dbReference type="ChEBI" id="CHEBI:138881"/>
    </reaction>
</comment>
<dbReference type="InterPro" id="IPR039763">
    <property type="entry name" value="ARMT1"/>
</dbReference>
<gene>
    <name evidence="9" type="ORF">GCM10010357_49150</name>
</gene>
<keyword evidence="10" id="KW-1185">Reference proteome</keyword>
<comment type="similarity">
    <text evidence="3">Belongs to the damage-control phosphatase family. Sugar phosphate phosphatase III subfamily.</text>
</comment>
<keyword evidence="6" id="KW-0464">Manganese</keyword>
<keyword evidence="5" id="KW-0378">Hydrolase</keyword>
<evidence type="ECO:0000313" key="9">
    <source>
        <dbReference type="EMBL" id="GAA0421906.1"/>
    </source>
</evidence>
<evidence type="ECO:0000313" key="10">
    <source>
        <dbReference type="Proteomes" id="UP001500879"/>
    </source>
</evidence>
<comment type="catalytic activity">
    <reaction evidence="7">
        <text>beta-D-fructose 6-phosphate = dihydroxyacetone + D-glyceraldehyde 3-phosphate</text>
        <dbReference type="Rhea" id="RHEA:28002"/>
        <dbReference type="ChEBI" id="CHEBI:16016"/>
        <dbReference type="ChEBI" id="CHEBI:57634"/>
        <dbReference type="ChEBI" id="CHEBI:59776"/>
    </reaction>
</comment>
<reference evidence="10" key="1">
    <citation type="journal article" date="2019" name="Int. J. Syst. Evol. Microbiol.">
        <title>The Global Catalogue of Microorganisms (GCM) 10K type strain sequencing project: providing services to taxonomists for standard genome sequencing and annotation.</title>
        <authorList>
            <consortium name="The Broad Institute Genomics Platform"/>
            <consortium name="The Broad Institute Genome Sequencing Center for Infectious Disease"/>
            <person name="Wu L."/>
            <person name="Ma J."/>
        </authorList>
    </citation>
    <scope>NUCLEOTIDE SEQUENCE [LARGE SCALE GENOMIC DNA]</scope>
    <source>
        <strain evidence="10">JCM 4788</strain>
    </source>
</reference>
<proteinExistence type="inferred from homology"/>
<dbReference type="Gene3D" id="3.40.50.10880">
    <property type="entry name" value="Uncharacterised protein PF01937, DUF89, domain 3"/>
    <property type="match status" value="1"/>
</dbReference>
<evidence type="ECO:0000256" key="1">
    <source>
        <dbReference type="ARBA" id="ARBA00001326"/>
    </source>
</evidence>
<sequence>MKLCERQPGRIRKAVTPPLAPIPLREEQTLMAQQAPVIVSSESPFARDVFTKRHPALIERLLEAWPFGPEQRRALSVLAEENVHGVIRPLPEGAADAPLWRDRGNGLYGRPWTEVPFLWAESFFYRRLLEATGYLRPGPWLGVDPFAPFKQAELAGEAVSAEIAALDDVVELAEEEQGQALLLSSLWGNRADLGFQITAGQGIEASGLVADDSARLWELLRSGAGGTVAVVADNAGGEMVADLALVDHLLAHGLADEVVLHVKPSPYYVSDATLADVADCLRALLRGKGEARAAGERLREAAALGRLRVRADSFFCAPFDYTALPEALRQEFASAAVTILKGDLNYRRLVGDRWWDPTTPFAAVTGHFPGRIAALRTLKSDVVVGLGAGTLAELDSTPDWRTSGTYAVVQVRP</sequence>
<dbReference type="Pfam" id="PF01937">
    <property type="entry name" value="ARMT1-like_dom"/>
    <property type="match status" value="1"/>
</dbReference>
<comment type="caution">
    <text evidence="9">The sequence shown here is derived from an EMBL/GenBank/DDBJ whole genome shotgun (WGS) entry which is preliminary data.</text>
</comment>
<evidence type="ECO:0000256" key="7">
    <source>
        <dbReference type="ARBA" id="ARBA00048809"/>
    </source>
</evidence>
<evidence type="ECO:0000256" key="6">
    <source>
        <dbReference type="ARBA" id="ARBA00023211"/>
    </source>
</evidence>